<name>A0A8S4DXM1_PLUXY</name>
<reference evidence="2" key="1">
    <citation type="submission" date="2020-11" db="EMBL/GenBank/DDBJ databases">
        <authorList>
            <person name="Whiteford S."/>
        </authorList>
    </citation>
    <scope>NUCLEOTIDE SEQUENCE</scope>
</reference>
<evidence type="ECO:0000313" key="2">
    <source>
        <dbReference type="EMBL" id="CAG9109431.1"/>
    </source>
</evidence>
<organism evidence="2 3">
    <name type="scientific">Plutella xylostella</name>
    <name type="common">Diamondback moth</name>
    <name type="synonym">Plutella maculipennis</name>
    <dbReference type="NCBI Taxonomy" id="51655"/>
    <lineage>
        <taxon>Eukaryota</taxon>
        <taxon>Metazoa</taxon>
        <taxon>Ecdysozoa</taxon>
        <taxon>Arthropoda</taxon>
        <taxon>Hexapoda</taxon>
        <taxon>Insecta</taxon>
        <taxon>Pterygota</taxon>
        <taxon>Neoptera</taxon>
        <taxon>Endopterygota</taxon>
        <taxon>Lepidoptera</taxon>
        <taxon>Glossata</taxon>
        <taxon>Ditrysia</taxon>
        <taxon>Yponomeutoidea</taxon>
        <taxon>Plutellidae</taxon>
        <taxon>Plutella</taxon>
    </lineage>
</organism>
<protein>
    <submittedName>
        <fullName evidence="2">(diamondback moth) hypothetical protein</fullName>
    </submittedName>
</protein>
<dbReference type="AlphaFoldDB" id="A0A8S4DXM1"/>
<sequence length="107" mass="11409">MRACAAARRRRASVGREPATPPAARRPRPGPPARADHVSILRYKWNALPPLRPVSRSRILGATEILPRPPRAPRLSPAAAACAARCEPCVHAIGSRAARRAAAMAAN</sequence>
<dbReference type="EMBL" id="CAJHNJ030000011">
    <property type="protein sequence ID" value="CAG9109431.1"/>
    <property type="molecule type" value="Genomic_DNA"/>
</dbReference>
<keyword evidence="3" id="KW-1185">Reference proteome</keyword>
<comment type="caution">
    <text evidence="2">The sequence shown here is derived from an EMBL/GenBank/DDBJ whole genome shotgun (WGS) entry which is preliminary data.</text>
</comment>
<evidence type="ECO:0000256" key="1">
    <source>
        <dbReference type="SAM" id="MobiDB-lite"/>
    </source>
</evidence>
<feature type="region of interest" description="Disordered" evidence="1">
    <location>
        <begin position="1"/>
        <end position="35"/>
    </location>
</feature>
<dbReference type="Proteomes" id="UP000653454">
    <property type="component" value="Unassembled WGS sequence"/>
</dbReference>
<proteinExistence type="predicted"/>
<accession>A0A8S4DXM1</accession>
<gene>
    <name evidence="2" type="ORF">PLXY2_LOCUS4182</name>
</gene>
<evidence type="ECO:0000313" key="3">
    <source>
        <dbReference type="Proteomes" id="UP000653454"/>
    </source>
</evidence>